<dbReference type="GO" id="GO:0004029">
    <property type="term" value="F:aldehyde dehydrogenase (NAD+) activity"/>
    <property type="evidence" value="ECO:0007669"/>
    <property type="project" value="TreeGrafter"/>
</dbReference>
<keyword evidence="3" id="KW-0520">NAD</keyword>
<dbReference type="PROSITE" id="PS00070">
    <property type="entry name" value="ALDEHYDE_DEHYDR_CYS"/>
    <property type="match status" value="1"/>
</dbReference>
<evidence type="ECO:0000256" key="2">
    <source>
        <dbReference type="ARBA" id="ARBA00023002"/>
    </source>
</evidence>
<dbReference type="Proteomes" id="UP000260025">
    <property type="component" value="Unassembled WGS sequence"/>
</dbReference>
<dbReference type="CDD" id="cd07136">
    <property type="entry name" value="ALDH_YwdH-P39616"/>
    <property type="match status" value="1"/>
</dbReference>
<dbReference type="FunFam" id="3.40.309.10:FF:000003">
    <property type="entry name" value="Aldehyde dehydrogenase"/>
    <property type="match status" value="1"/>
</dbReference>
<dbReference type="AlphaFoldDB" id="A0A3E2VT17"/>
<dbReference type="InterPro" id="IPR016162">
    <property type="entry name" value="Ald_DH_N"/>
</dbReference>
<dbReference type="EMBL" id="QVEV01000024">
    <property type="protein sequence ID" value="RGC14049.1"/>
    <property type="molecule type" value="Genomic_DNA"/>
</dbReference>
<evidence type="ECO:0000256" key="3">
    <source>
        <dbReference type="ARBA" id="ARBA00023027"/>
    </source>
</evidence>
<dbReference type="Pfam" id="PF00171">
    <property type="entry name" value="Aldedh"/>
    <property type="match status" value="1"/>
</dbReference>
<reference evidence="10 11" key="1">
    <citation type="submission" date="2018-08" db="EMBL/GenBank/DDBJ databases">
        <title>A genome reference for cultivated species of the human gut microbiota.</title>
        <authorList>
            <person name="Zou Y."/>
            <person name="Xue W."/>
            <person name="Luo G."/>
        </authorList>
    </citation>
    <scope>NUCLEOTIDE SEQUENCE [LARGE SCALE GENOMIC DNA]</scope>
    <source>
        <strain evidence="10 11">OF01-2LB</strain>
    </source>
</reference>
<comment type="similarity">
    <text evidence="1 4 7">Belongs to the aldehyde dehydrogenase family.</text>
</comment>
<evidence type="ECO:0000259" key="9">
    <source>
        <dbReference type="Pfam" id="PF00171"/>
    </source>
</evidence>
<dbReference type="InterPro" id="IPR029510">
    <property type="entry name" value="Ald_DH_CS_GLU"/>
</dbReference>
<keyword evidence="8" id="KW-0175">Coiled coil</keyword>
<dbReference type="Gene3D" id="3.40.605.10">
    <property type="entry name" value="Aldehyde Dehydrogenase, Chain A, domain 1"/>
    <property type="match status" value="1"/>
</dbReference>
<evidence type="ECO:0000256" key="5">
    <source>
        <dbReference type="PIRSR" id="PIRSR036492-1"/>
    </source>
</evidence>
<keyword evidence="2 4" id="KW-0560">Oxidoreductase</keyword>
<evidence type="ECO:0000313" key="11">
    <source>
        <dbReference type="Proteomes" id="UP000260025"/>
    </source>
</evidence>
<organism evidence="10 11">
    <name type="scientific">Clostridium innocuum</name>
    <dbReference type="NCBI Taxonomy" id="1522"/>
    <lineage>
        <taxon>Bacteria</taxon>
        <taxon>Bacillati</taxon>
        <taxon>Bacillota</taxon>
        <taxon>Clostridia</taxon>
        <taxon>Eubacteriales</taxon>
        <taxon>Clostridiaceae</taxon>
        <taxon>Clostridium</taxon>
    </lineage>
</organism>
<name>A0A3E2VT17_CLOIN</name>
<dbReference type="PANTHER" id="PTHR43570:SF16">
    <property type="entry name" value="ALDEHYDE DEHYDROGENASE TYPE III, ISOFORM Q"/>
    <property type="match status" value="1"/>
</dbReference>
<gene>
    <name evidence="10" type="ORF">DXA38_14690</name>
</gene>
<feature type="active site" evidence="5">
    <location>
        <position position="243"/>
    </location>
</feature>
<dbReference type="PIRSF" id="PIRSF036492">
    <property type="entry name" value="ALDH"/>
    <property type="match status" value="1"/>
</dbReference>
<dbReference type="SUPFAM" id="SSF53720">
    <property type="entry name" value="ALDH-like"/>
    <property type="match status" value="1"/>
</dbReference>
<dbReference type="RefSeq" id="WP_117443819.1">
    <property type="nucleotide sequence ID" value="NZ_JAJFEN010000019.1"/>
</dbReference>
<evidence type="ECO:0000256" key="4">
    <source>
        <dbReference type="PIRNR" id="PIRNR036492"/>
    </source>
</evidence>
<dbReference type="PANTHER" id="PTHR43570">
    <property type="entry name" value="ALDEHYDE DEHYDROGENASE"/>
    <property type="match status" value="1"/>
</dbReference>
<dbReference type="InterPro" id="IPR012394">
    <property type="entry name" value="Aldehyde_DH_NAD(P)"/>
</dbReference>
<protein>
    <recommendedName>
        <fullName evidence="4">Aldehyde dehydrogenase</fullName>
    </recommendedName>
</protein>
<dbReference type="PROSITE" id="PS00687">
    <property type="entry name" value="ALDEHYDE_DEHYDR_GLU"/>
    <property type="match status" value="1"/>
</dbReference>
<evidence type="ECO:0000256" key="7">
    <source>
        <dbReference type="RuleBase" id="RU003345"/>
    </source>
</evidence>
<dbReference type="InterPro" id="IPR016163">
    <property type="entry name" value="Ald_DH_C"/>
</dbReference>
<dbReference type="OrthoDB" id="9762913at2"/>
<comment type="caution">
    <text evidence="10">The sequence shown here is derived from an EMBL/GenBank/DDBJ whole genome shotgun (WGS) entry which is preliminary data.</text>
</comment>
<evidence type="ECO:0000313" key="10">
    <source>
        <dbReference type="EMBL" id="RGC14049.1"/>
    </source>
</evidence>
<proteinExistence type="inferred from homology"/>
<feature type="domain" description="Aldehyde dehydrogenase" evidence="9">
    <location>
        <begin position="5"/>
        <end position="427"/>
    </location>
</feature>
<dbReference type="InterPro" id="IPR016160">
    <property type="entry name" value="Ald_DH_CS_CYS"/>
</dbReference>
<dbReference type="GO" id="GO:0005737">
    <property type="term" value="C:cytoplasm"/>
    <property type="evidence" value="ECO:0007669"/>
    <property type="project" value="TreeGrafter"/>
</dbReference>
<evidence type="ECO:0000256" key="8">
    <source>
        <dbReference type="SAM" id="Coils"/>
    </source>
</evidence>
<evidence type="ECO:0000256" key="6">
    <source>
        <dbReference type="PROSITE-ProRule" id="PRU10007"/>
    </source>
</evidence>
<sequence>MEIKGLVTKQRAYFRTQATKDLEIRRNALKKLRSAIRDMEEEIHAALRADLNKSDMEAYMSETGLVLSELTNQLRHMEQWAKPKRVHTPLAQFSAKSWTQCEPYGVVLVMAPWNYPFQLSLEPAIGAIAAGNTVIIKPSAYASATSAIIAKLIRRCFSSEYVAVVEGGRRENTELLEQRFDYIFFTGGVEVGRLVMAKASRYLTPVTLELGGKSPCIVDKSANLKLAARRIAFGKFLNAGQTCVAPDYVYVEASVKHEFLAYLQDSLHTFFQGSALDCAAYPKIINQKHFDRLCALMKEGTICMGGAVRADTCQIEPTVFEDITWDNAIMQEEIFGPLLPVLTFTDLDAVVQTLLDQEKPLALYLFSEQKRNQHKVLSTLSYGGGCVNDTIIHLATSAMGFGGVGQSGMGSYHGYDSFQTFSHRKSIVKKANWIDLPFRYHPYTNCKQRLVRLFLR</sequence>
<feature type="coiled-coil region" evidence="8">
    <location>
        <begin position="22"/>
        <end position="49"/>
    </location>
</feature>
<dbReference type="GO" id="GO:0006081">
    <property type="term" value="P:aldehyde metabolic process"/>
    <property type="evidence" value="ECO:0007669"/>
    <property type="project" value="InterPro"/>
</dbReference>
<feature type="active site" evidence="5 6">
    <location>
        <position position="209"/>
    </location>
</feature>
<evidence type="ECO:0000256" key="1">
    <source>
        <dbReference type="ARBA" id="ARBA00009986"/>
    </source>
</evidence>
<dbReference type="InterPro" id="IPR015590">
    <property type="entry name" value="Aldehyde_DH_dom"/>
</dbReference>
<dbReference type="Gene3D" id="3.40.309.10">
    <property type="entry name" value="Aldehyde Dehydrogenase, Chain A, domain 2"/>
    <property type="match status" value="1"/>
</dbReference>
<dbReference type="InterPro" id="IPR016161">
    <property type="entry name" value="Ald_DH/histidinol_DH"/>
</dbReference>
<dbReference type="FunFam" id="3.40.605.10:FF:000004">
    <property type="entry name" value="Aldehyde dehydrogenase"/>
    <property type="match status" value="1"/>
</dbReference>
<accession>A0A3E2VT17</accession>